<evidence type="ECO:0000256" key="1">
    <source>
        <dbReference type="SAM" id="MobiDB-lite"/>
    </source>
</evidence>
<feature type="compositionally biased region" description="Basic and acidic residues" evidence="1">
    <location>
        <begin position="156"/>
        <end position="166"/>
    </location>
</feature>
<reference evidence="2 4" key="1">
    <citation type="submission" date="2015-10" db="EMBL/GenBank/DDBJ databases">
        <title>Genome analyses suggest a sexual origin of heterokaryosis in a supposedly ancient asexual fungus.</title>
        <authorList>
            <person name="Ropars J."/>
            <person name="Sedzielewska K."/>
            <person name="Noel J."/>
            <person name="Charron P."/>
            <person name="Farinelli L."/>
            <person name="Marton T."/>
            <person name="Kruger M."/>
            <person name="Pelin A."/>
            <person name="Brachmann A."/>
            <person name="Corradi N."/>
        </authorList>
    </citation>
    <scope>NUCLEOTIDE SEQUENCE [LARGE SCALE GENOMIC DNA]</scope>
    <source>
        <strain evidence="2 4">A4</strain>
    </source>
</reference>
<dbReference type="VEuPathDB" id="FungiDB:FUN_014974"/>
<protein>
    <submittedName>
        <fullName evidence="2">Uncharacterized protein</fullName>
    </submittedName>
</protein>
<name>A0A2I1G5X3_9GLOM</name>
<feature type="compositionally biased region" description="Acidic residues" evidence="1">
    <location>
        <begin position="167"/>
        <end position="212"/>
    </location>
</feature>
<feature type="region of interest" description="Disordered" evidence="1">
    <location>
        <begin position="134"/>
        <end position="220"/>
    </location>
</feature>
<dbReference type="VEuPathDB" id="FungiDB:FUN_014975"/>
<gene>
    <name evidence="2" type="ORF">RhiirA4_540081</name>
    <name evidence="3" type="ORF">RhiirA4_550743</name>
</gene>
<dbReference type="EMBL" id="LLXI01000179">
    <property type="protein sequence ID" value="PKY42039.1"/>
    <property type="molecule type" value="Genomic_DNA"/>
</dbReference>
<dbReference type="AlphaFoldDB" id="A0A2I1G5X3"/>
<keyword evidence="4" id="KW-1185">Reference proteome</keyword>
<evidence type="ECO:0000313" key="4">
    <source>
        <dbReference type="Proteomes" id="UP000234323"/>
    </source>
</evidence>
<sequence>MCPVDLKSFIFRSLVISFLNGCQPFKSLCRVDDIFKAFITSCDLLSLIYIIYLHCKLSVLPRRRALGTNLHVLDVLGENDNPKNPVPPAVDKIVGGNENIGTDEITIPDIDEIEIGNRCRITIINSKSISIKSAPKKDAMNNKISKKNKKYSNESNNEKPKLKESLDEMDNDNDDSDIDDHIDDNDEYVSLEGDINIEDEDKDSDEEDDDEKEEKKSKRQRIPEIDYNVIKLDFQRKPTVTKKLDPAYHLGLKVLWNQVRIKNISKEKEINIWMNYLN</sequence>
<comment type="caution">
    <text evidence="2">The sequence shown here is derived from an EMBL/GenBank/DDBJ whole genome shotgun (WGS) entry which is preliminary data.</text>
</comment>
<organism evidence="2 4">
    <name type="scientific">Rhizophagus irregularis</name>
    <dbReference type="NCBI Taxonomy" id="588596"/>
    <lineage>
        <taxon>Eukaryota</taxon>
        <taxon>Fungi</taxon>
        <taxon>Fungi incertae sedis</taxon>
        <taxon>Mucoromycota</taxon>
        <taxon>Glomeromycotina</taxon>
        <taxon>Glomeromycetes</taxon>
        <taxon>Glomerales</taxon>
        <taxon>Glomeraceae</taxon>
        <taxon>Rhizophagus</taxon>
    </lineage>
</organism>
<evidence type="ECO:0000313" key="2">
    <source>
        <dbReference type="EMBL" id="PKY42039.1"/>
    </source>
</evidence>
<dbReference type="VEuPathDB" id="FungiDB:RhiirFUN_012155"/>
<dbReference type="VEuPathDB" id="FungiDB:RhiirFUN_012151"/>
<dbReference type="EMBL" id="LLXI01004511">
    <property type="protein sequence ID" value="PKY60701.1"/>
    <property type="molecule type" value="Genomic_DNA"/>
</dbReference>
<dbReference type="Proteomes" id="UP000234323">
    <property type="component" value="Unassembled WGS sequence"/>
</dbReference>
<accession>A0A2I1G5X3</accession>
<proteinExistence type="predicted"/>
<evidence type="ECO:0000313" key="3">
    <source>
        <dbReference type="EMBL" id="PKY60701.1"/>
    </source>
</evidence>
<dbReference type="VEuPathDB" id="FungiDB:RhiirA1_159479"/>